<evidence type="ECO:0000313" key="2">
    <source>
        <dbReference type="Proteomes" id="UP000054567"/>
    </source>
</evidence>
<dbReference type="Proteomes" id="UP000054567">
    <property type="component" value="Unassembled WGS sequence"/>
</dbReference>
<reference evidence="2" key="3">
    <citation type="journal article" date="2010" name="Genome Res.">
        <title>Population genomic sequencing of Coccidioides fungi reveals recent hybridization and transposon control.</title>
        <authorList>
            <person name="Neafsey D.E."/>
            <person name="Barker B.M."/>
            <person name="Sharpton T.J."/>
            <person name="Stajich J.E."/>
            <person name="Park D.J."/>
            <person name="Whiston E."/>
            <person name="Hung C.-Y."/>
            <person name="McMahan C."/>
            <person name="White J."/>
            <person name="Sykes S."/>
            <person name="Heiman D."/>
            <person name="Young S."/>
            <person name="Zeng Q."/>
            <person name="Abouelleil A."/>
            <person name="Aftuck L."/>
            <person name="Bessette D."/>
            <person name="Brown A."/>
            <person name="FitzGerald M."/>
            <person name="Lui A."/>
            <person name="Macdonald J.P."/>
            <person name="Priest M."/>
            <person name="Orbach M.J."/>
            <person name="Galgiani J.N."/>
            <person name="Kirkland T.N."/>
            <person name="Cole G.T."/>
            <person name="Birren B.W."/>
            <person name="Henn M.R."/>
            <person name="Taylor J.W."/>
            <person name="Rounsley S.D."/>
        </authorList>
    </citation>
    <scope>NUCLEOTIDE SEQUENCE [LARGE SCALE GENOMIC DNA]</scope>
    <source>
        <strain evidence="2">RMSCC 3488</strain>
    </source>
</reference>
<dbReference type="AlphaFoldDB" id="A0A0J6FKA6"/>
<gene>
    <name evidence="1" type="ORF">CPAG_06168</name>
</gene>
<dbReference type="VEuPathDB" id="FungiDB:CPAG_06168"/>
<name>A0A0J6FKA6_COCPO</name>
<dbReference type="EMBL" id="DS268112">
    <property type="protein sequence ID" value="KMM69855.1"/>
    <property type="molecule type" value="Genomic_DNA"/>
</dbReference>
<accession>A0A0J6FKA6</accession>
<organism evidence="1 2">
    <name type="scientific">Coccidioides posadasii RMSCC 3488</name>
    <dbReference type="NCBI Taxonomy" id="454284"/>
    <lineage>
        <taxon>Eukaryota</taxon>
        <taxon>Fungi</taxon>
        <taxon>Dikarya</taxon>
        <taxon>Ascomycota</taxon>
        <taxon>Pezizomycotina</taxon>
        <taxon>Eurotiomycetes</taxon>
        <taxon>Eurotiomycetidae</taxon>
        <taxon>Onygenales</taxon>
        <taxon>Onygenaceae</taxon>
        <taxon>Coccidioides</taxon>
    </lineage>
</organism>
<sequence length="115" mass="12947">MLFSKEVGILDPERNPTEHQATISGPGEEYGSRIQGKSKIPCFLTSGEWPAGSNNRLLRYLLRINYYVAGLKSSPVMVPRLWLHHGMLPGPTVCRLAHVKREMLFQPDFPGCIKL</sequence>
<protein>
    <submittedName>
        <fullName evidence="1">Uncharacterized protein</fullName>
    </submittedName>
</protein>
<reference evidence="1 2" key="1">
    <citation type="submission" date="2007-06" db="EMBL/GenBank/DDBJ databases">
        <title>The Genome Sequence of Coccidioides posadasii RMSCC_3488.</title>
        <authorList>
            <consortium name="Coccidioides Genome Resources Consortium"/>
            <consortium name="The Broad Institute Genome Sequencing Platform"/>
            <person name="Henn M.R."/>
            <person name="Sykes S."/>
            <person name="Young S."/>
            <person name="Jaffe D."/>
            <person name="Berlin A."/>
            <person name="Alvarez P."/>
            <person name="Butler J."/>
            <person name="Gnerre S."/>
            <person name="Grabherr M."/>
            <person name="Mauceli E."/>
            <person name="Brockman W."/>
            <person name="Kodira C."/>
            <person name="Alvarado L."/>
            <person name="Zeng Q."/>
            <person name="Crawford M."/>
            <person name="Antoine C."/>
            <person name="Devon K."/>
            <person name="Galgiani J."/>
            <person name="Orsborn K."/>
            <person name="Lewis M.L."/>
            <person name="Nusbaum C."/>
            <person name="Galagan J."/>
            <person name="Birren B."/>
        </authorList>
    </citation>
    <scope>NUCLEOTIDE SEQUENCE [LARGE SCALE GENOMIC DNA]</scope>
    <source>
        <strain evidence="1 2">RMSCC 3488</strain>
    </source>
</reference>
<reference evidence="2" key="2">
    <citation type="journal article" date="2009" name="Genome Res.">
        <title>Comparative genomic analyses of the human fungal pathogens Coccidioides and their relatives.</title>
        <authorList>
            <person name="Sharpton T.J."/>
            <person name="Stajich J.E."/>
            <person name="Rounsley S.D."/>
            <person name="Gardner M.J."/>
            <person name="Wortman J.R."/>
            <person name="Jordar V.S."/>
            <person name="Maiti R."/>
            <person name="Kodira C.D."/>
            <person name="Neafsey D.E."/>
            <person name="Zeng Q."/>
            <person name="Hung C.-Y."/>
            <person name="McMahan C."/>
            <person name="Muszewska A."/>
            <person name="Grynberg M."/>
            <person name="Mandel M.A."/>
            <person name="Kellner E.M."/>
            <person name="Barker B.M."/>
            <person name="Galgiani J.N."/>
            <person name="Orbach M.J."/>
            <person name="Kirkland T.N."/>
            <person name="Cole G.T."/>
            <person name="Henn M.R."/>
            <person name="Birren B.W."/>
            <person name="Taylor J.W."/>
        </authorList>
    </citation>
    <scope>NUCLEOTIDE SEQUENCE [LARGE SCALE GENOMIC DNA]</scope>
    <source>
        <strain evidence="2">RMSCC 3488</strain>
    </source>
</reference>
<evidence type="ECO:0000313" key="1">
    <source>
        <dbReference type="EMBL" id="KMM69855.1"/>
    </source>
</evidence>
<proteinExistence type="predicted"/>